<accession>A0ABW2KX23</accession>
<evidence type="ECO:0008006" key="3">
    <source>
        <dbReference type="Google" id="ProtNLM"/>
    </source>
</evidence>
<dbReference type="RefSeq" id="WP_377360160.1">
    <property type="nucleotide sequence ID" value="NZ_JBHTCM010000018.1"/>
</dbReference>
<proteinExistence type="predicted"/>
<keyword evidence="2" id="KW-1185">Reference proteome</keyword>
<protein>
    <recommendedName>
        <fullName evidence="3">Carboxypeptidase regulatory-like domain-containing protein</fullName>
    </recommendedName>
</protein>
<dbReference type="EMBL" id="JBHTCM010000018">
    <property type="protein sequence ID" value="MFC7334608.1"/>
    <property type="molecule type" value="Genomic_DNA"/>
</dbReference>
<organism evidence="1 2">
    <name type="scientific">Rhodocista pekingensis</name>
    <dbReference type="NCBI Taxonomy" id="201185"/>
    <lineage>
        <taxon>Bacteria</taxon>
        <taxon>Pseudomonadati</taxon>
        <taxon>Pseudomonadota</taxon>
        <taxon>Alphaproteobacteria</taxon>
        <taxon>Rhodospirillales</taxon>
        <taxon>Azospirillaceae</taxon>
        <taxon>Rhodocista</taxon>
    </lineage>
</organism>
<gene>
    <name evidence="1" type="ORF">ACFQPS_15680</name>
</gene>
<evidence type="ECO:0000313" key="2">
    <source>
        <dbReference type="Proteomes" id="UP001596456"/>
    </source>
</evidence>
<dbReference type="Proteomes" id="UP001596456">
    <property type="component" value="Unassembled WGS sequence"/>
</dbReference>
<sequence>MPVTVVVMNAEGAADIRIRLVDEFSGAPLPGVVLTLIPGGVSAKLAPASVTTDAEGTAVLGRGTFAAVQFKLSFNLPGYYVTGERFVPGPYLSDAVAAPLEKAIVLTVGLAPLVPKLPGDIAAVAAGVLTAQKLIRVGVDVGPNLGNQAAGLLLLRNLRRLGYAGPIEVLLDPDPTLDHFELTGLAILATPRGNDDAGCCTAVAKACAAAAGLVPTRVQTKTGTDPLQVEVVFTDNTNGEEHYDKPFLQAIFTNLPACSRFEGTTPAGQKSGWNRPLDNPPLDPARVHFTVRIESVAEISVRDKVALLDPGYATNPLYGKNTSFVAKPAFDTDPAATPCLGLIAAAERSFPETDAYRREILRTPALMLLEPYCWYPHLRCLCADGRPPWPLPLPLEAAYLIDPIEPQDYAAILGGLADKGVAAFLDAFMAAAAKGAGKGAICPMTVYGIHQAPDPAVALTNILAGLAAAGKGTALPAPAVPLVISKMDVAPVVEQCGGRPVALTDPQALAILMEILEGPGDSPVVFHTPPALPQPVFQILVQISRFPVILEGANTANLVQMLAKPYLSVKTTYTPYPVIPGREKVVTDLTALTAIVTDPHLSDKPEDLAMLAGYFRGCCVYGTAFDFGNYFGTVRDRASSDGLDELLLALFCFHNAMQ</sequence>
<name>A0ABW2KX23_9PROT</name>
<evidence type="ECO:0000313" key="1">
    <source>
        <dbReference type="EMBL" id="MFC7334608.1"/>
    </source>
</evidence>
<comment type="caution">
    <text evidence="1">The sequence shown here is derived from an EMBL/GenBank/DDBJ whole genome shotgun (WGS) entry which is preliminary data.</text>
</comment>
<reference evidence="2" key="1">
    <citation type="journal article" date="2019" name="Int. J. Syst. Evol. Microbiol.">
        <title>The Global Catalogue of Microorganisms (GCM) 10K type strain sequencing project: providing services to taxonomists for standard genome sequencing and annotation.</title>
        <authorList>
            <consortium name="The Broad Institute Genomics Platform"/>
            <consortium name="The Broad Institute Genome Sequencing Center for Infectious Disease"/>
            <person name="Wu L."/>
            <person name="Ma J."/>
        </authorList>
    </citation>
    <scope>NUCLEOTIDE SEQUENCE [LARGE SCALE GENOMIC DNA]</scope>
    <source>
        <strain evidence="2">CGMCC 1.16275</strain>
    </source>
</reference>